<dbReference type="Pfam" id="PF00753">
    <property type="entry name" value="Lactamase_B"/>
    <property type="match status" value="1"/>
</dbReference>
<dbReference type="CDD" id="cd03444">
    <property type="entry name" value="Thioesterase_II_repeat1"/>
    <property type="match status" value="1"/>
</dbReference>
<dbReference type="SMART" id="SM00849">
    <property type="entry name" value="Lactamase_B"/>
    <property type="match status" value="1"/>
</dbReference>
<dbReference type="Pfam" id="PF20789">
    <property type="entry name" value="4HBT_3C"/>
    <property type="match status" value="1"/>
</dbReference>
<dbReference type="EMBL" id="KN847520">
    <property type="protein sequence ID" value="KIV96920.1"/>
    <property type="molecule type" value="Genomic_DNA"/>
</dbReference>
<protein>
    <recommendedName>
        <fullName evidence="1">Metallo-beta-lactamase domain-containing protein</fullName>
    </recommendedName>
</protein>
<evidence type="ECO:0000313" key="3">
    <source>
        <dbReference type="Proteomes" id="UP000054302"/>
    </source>
</evidence>
<dbReference type="Proteomes" id="UP000054302">
    <property type="component" value="Unassembled WGS sequence"/>
</dbReference>
<keyword evidence="3" id="KW-1185">Reference proteome</keyword>
<feature type="domain" description="Metallo-beta-lactamase" evidence="1">
    <location>
        <begin position="33"/>
        <end position="226"/>
    </location>
</feature>
<dbReference type="VEuPathDB" id="FungiDB:PV10_00733"/>
<dbReference type="InterPro" id="IPR029069">
    <property type="entry name" value="HotDog_dom_sf"/>
</dbReference>
<reference evidence="2 3" key="1">
    <citation type="submission" date="2015-01" db="EMBL/GenBank/DDBJ databases">
        <title>The Genome Sequence of Exophiala mesophila CBS40295.</title>
        <authorList>
            <consortium name="The Broad Institute Genomics Platform"/>
            <person name="Cuomo C."/>
            <person name="de Hoog S."/>
            <person name="Gorbushina A."/>
            <person name="Stielow B."/>
            <person name="Teixiera M."/>
            <person name="Abouelleil A."/>
            <person name="Chapman S.B."/>
            <person name="Priest M."/>
            <person name="Young S.K."/>
            <person name="Wortman J."/>
            <person name="Nusbaum C."/>
            <person name="Birren B."/>
        </authorList>
    </citation>
    <scope>NUCLEOTIDE SEQUENCE [LARGE SCALE GENOMIC DNA]</scope>
    <source>
        <strain evidence="2 3">CBS 40295</strain>
    </source>
</reference>
<proteinExistence type="predicted"/>
<organism evidence="2 3">
    <name type="scientific">Exophiala mesophila</name>
    <name type="common">Black yeast-like fungus</name>
    <dbReference type="NCBI Taxonomy" id="212818"/>
    <lineage>
        <taxon>Eukaryota</taxon>
        <taxon>Fungi</taxon>
        <taxon>Dikarya</taxon>
        <taxon>Ascomycota</taxon>
        <taxon>Pezizomycotina</taxon>
        <taxon>Eurotiomycetes</taxon>
        <taxon>Chaetothyriomycetidae</taxon>
        <taxon>Chaetothyriales</taxon>
        <taxon>Herpotrichiellaceae</taxon>
        <taxon>Exophiala</taxon>
    </lineage>
</organism>
<dbReference type="InterPro" id="IPR050855">
    <property type="entry name" value="NDM-1-like"/>
</dbReference>
<evidence type="ECO:0000259" key="1">
    <source>
        <dbReference type="SMART" id="SM00849"/>
    </source>
</evidence>
<dbReference type="AlphaFoldDB" id="A0A0D1X543"/>
<dbReference type="PANTHER" id="PTHR42951:SF14">
    <property type="entry name" value="METALLO-BETA-LACTAMASE SUPERFAMILY PROTEIN"/>
    <property type="match status" value="1"/>
</dbReference>
<dbReference type="CDD" id="cd07739">
    <property type="entry name" value="metallo-hydrolase-like_MBL-fold"/>
    <property type="match status" value="1"/>
</dbReference>
<name>A0A0D1X543_EXOME</name>
<sequence length="385" mass="42693">MAELIPLQVDTYVSPPIKTATGLADPQKQWWQPITSTLIHGPASAVLVDPPITSAQAEAVGEWVDSILSLYPDKKLRYIYITHAHGDHYFGASIIQKRFAGVEVLATAKVVAGIEVMNSPAVYNVWAGLFPDGQLPEDKVLPQALPESNEFRLDGELLKAYDVSSDCEKSSFLHVPSIALIVGGDVVYGDCHQHLGEANSIEKRQRWLDALELIESLEPNVVIPGHKRSSQSDGRYLVNATRKYIQDFARWGDEIKSDDSIDDVRKPDALFTRVKQASPYHPLRSGADQIAILSFIMDAALSFLPVVHNHLFFDAVAAFASLDFSLRVFTPLVNINNWHHREAINHQAGASRTYSESRVWGEEGNMVVAMSQLSILRTEADKTKL</sequence>
<dbReference type="InterPro" id="IPR001279">
    <property type="entry name" value="Metallo-B-lactamas"/>
</dbReference>
<accession>A0A0D1X543</accession>
<dbReference type="InterPro" id="IPR036866">
    <property type="entry name" value="RibonucZ/Hydroxyglut_hydro"/>
</dbReference>
<dbReference type="RefSeq" id="XP_016228494.1">
    <property type="nucleotide sequence ID" value="XM_016364845.1"/>
</dbReference>
<dbReference type="OrthoDB" id="536211at2759"/>
<dbReference type="HOGENOM" id="CLU_717691_0_0_1"/>
<dbReference type="SUPFAM" id="SSF56281">
    <property type="entry name" value="Metallo-hydrolase/oxidoreductase"/>
    <property type="match status" value="1"/>
</dbReference>
<dbReference type="SUPFAM" id="SSF54637">
    <property type="entry name" value="Thioesterase/thiol ester dehydrase-isomerase"/>
    <property type="match status" value="1"/>
</dbReference>
<dbReference type="InterPro" id="IPR049450">
    <property type="entry name" value="ACOT8-like_C"/>
</dbReference>
<dbReference type="Gene3D" id="3.10.129.10">
    <property type="entry name" value="Hotdog Thioesterase"/>
    <property type="match status" value="1"/>
</dbReference>
<dbReference type="PANTHER" id="PTHR42951">
    <property type="entry name" value="METALLO-BETA-LACTAMASE DOMAIN-CONTAINING"/>
    <property type="match status" value="1"/>
</dbReference>
<dbReference type="Gene3D" id="3.60.15.10">
    <property type="entry name" value="Ribonuclease Z/Hydroxyacylglutathione hydrolase-like"/>
    <property type="match status" value="1"/>
</dbReference>
<dbReference type="STRING" id="212818.A0A0D1X543"/>
<dbReference type="OMA" id="CRNAWSA"/>
<evidence type="ECO:0000313" key="2">
    <source>
        <dbReference type="EMBL" id="KIV96920.1"/>
    </source>
</evidence>
<dbReference type="GeneID" id="27318578"/>
<gene>
    <name evidence="2" type="ORF">PV10_00733</name>
</gene>